<evidence type="ECO:0000313" key="2">
    <source>
        <dbReference type="Proteomes" id="UP000249390"/>
    </source>
</evidence>
<name>A0A328EAK2_9ASTE</name>
<accession>A0A328EAK2</accession>
<organism evidence="1 2">
    <name type="scientific">Cuscuta australis</name>
    <dbReference type="NCBI Taxonomy" id="267555"/>
    <lineage>
        <taxon>Eukaryota</taxon>
        <taxon>Viridiplantae</taxon>
        <taxon>Streptophyta</taxon>
        <taxon>Embryophyta</taxon>
        <taxon>Tracheophyta</taxon>
        <taxon>Spermatophyta</taxon>
        <taxon>Magnoliopsida</taxon>
        <taxon>eudicotyledons</taxon>
        <taxon>Gunneridae</taxon>
        <taxon>Pentapetalae</taxon>
        <taxon>asterids</taxon>
        <taxon>lamiids</taxon>
        <taxon>Solanales</taxon>
        <taxon>Convolvulaceae</taxon>
        <taxon>Cuscuteae</taxon>
        <taxon>Cuscuta</taxon>
        <taxon>Cuscuta subgen. Grammica</taxon>
        <taxon>Cuscuta sect. Cleistogrammica</taxon>
    </lineage>
</organism>
<comment type="caution">
    <text evidence="1">The sequence shown here is derived from an EMBL/GenBank/DDBJ whole genome shotgun (WGS) entry which is preliminary data.</text>
</comment>
<dbReference type="EMBL" id="NQVE01000018">
    <property type="protein sequence ID" value="RAL53593.1"/>
    <property type="molecule type" value="Genomic_DNA"/>
</dbReference>
<reference evidence="1 2" key="1">
    <citation type="submission" date="2018-06" db="EMBL/GenBank/DDBJ databases">
        <title>The Genome of Cuscuta australis (Dodder) Provides Insight into the Evolution of Plant Parasitism.</title>
        <authorList>
            <person name="Liu H."/>
        </authorList>
    </citation>
    <scope>NUCLEOTIDE SEQUENCE [LARGE SCALE GENOMIC DNA]</scope>
    <source>
        <strain evidence="2">cv. Yunnan</strain>
        <tissue evidence="1">Vines</tissue>
    </source>
</reference>
<dbReference type="AlphaFoldDB" id="A0A328EAK2"/>
<proteinExistence type="predicted"/>
<protein>
    <submittedName>
        <fullName evidence="1">Uncharacterized protein</fullName>
    </submittedName>
</protein>
<evidence type="ECO:0000313" key="1">
    <source>
        <dbReference type="EMBL" id="RAL53593.1"/>
    </source>
</evidence>
<keyword evidence="2" id="KW-1185">Reference proteome</keyword>
<gene>
    <name evidence="1" type="ORF">DM860_012208</name>
</gene>
<sequence>MVIHDPTMPSFKLLSNSNEETPFPLPTPTTLNFVILKYDSGDSRPGTSDPDLTWWSPAVDPGSSELFSRFKHRCSPEFVGAASQTPSPLLSPVQRHVTRFLAGFRWLNSRRWFSRRCCTSPEKTGVTPVTNLNGAAARR</sequence>
<dbReference type="Proteomes" id="UP000249390">
    <property type="component" value="Unassembled WGS sequence"/>
</dbReference>